<evidence type="ECO:0000313" key="3">
    <source>
        <dbReference type="EMBL" id="MTV02778.1"/>
    </source>
</evidence>
<dbReference type="Pfam" id="PF13561">
    <property type="entry name" value="adh_short_C2"/>
    <property type="match status" value="1"/>
</dbReference>
<dbReference type="CDD" id="cd05233">
    <property type="entry name" value="SDR_c"/>
    <property type="match status" value="1"/>
</dbReference>
<dbReference type="FunFam" id="3.40.50.720:FF:000084">
    <property type="entry name" value="Short-chain dehydrogenase reductase"/>
    <property type="match status" value="1"/>
</dbReference>
<keyword evidence="4" id="KW-1185">Reference proteome</keyword>
<organism evidence="3 5">
    <name type="scientific">Parabacteroides merdae</name>
    <dbReference type="NCBI Taxonomy" id="46503"/>
    <lineage>
        <taxon>Bacteria</taxon>
        <taxon>Pseudomonadati</taxon>
        <taxon>Bacteroidota</taxon>
        <taxon>Bacteroidia</taxon>
        <taxon>Bacteroidales</taxon>
        <taxon>Tannerellaceae</taxon>
        <taxon>Parabacteroides</taxon>
    </lineage>
</organism>
<evidence type="ECO:0000313" key="5">
    <source>
        <dbReference type="Proteomes" id="UP000482671"/>
    </source>
</evidence>
<dbReference type="PANTHER" id="PTHR42879">
    <property type="entry name" value="3-OXOACYL-(ACYL-CARRIER-PROTEIN) REDUCTASE"/>
    <property type="match status" value="1"/>
</dbReference>
<dbReference type="AlphaFoldDB" id="A0A9Q4WUA9"/>
<dbReference type="EMBL" id="WNCN01000003">
    <property type="protein sequence ID" value="MTU38472.1"/>
    <property type="molecule type" value="Genomic_DNA"/>
</dbReference>
<dbReference type="Gene3D" id="3.40.50.720">
    <property type="entry name" value="NAD(P)-binding Rossmann-like Domain"/>
    <property type="match status" value="1"/>
</dbReference>
<comment type="caution">
    <text evidence="3">The sequence shown here is derived from an EMBL/GenBank/DDBJ whole genome shotgun (WGS) entry which is preliminary data.</text>
</comment>
<dbReference type="Proteomes" id="UP000482671">
    <property type="component" value="Unassembled WGS sequence"/>
</dbReference>
<dbReference type="SUPFAM" id="SSF51735">
    <property type="entry name" value="NAD(P)-binding Rossmann-fold domains"/>
    <property type="match status" value="1"/>
</dbReference>
<dbReference type="Proteomes" id="UP000434916">
    <property type="component" value="Unassembled WGS sequence"/>
</dbReference>
<name>A0A9Q4WUA9_9BACT</name>
<accession>A0A9Q4WUA9</accession>
<dbReference type="PRINTS" id="PR00081">
    <property type="entry name" value="GDHRDH"/>
</dbReference>
<protein>
    <submittedName>
        <fullName evidence="3">SDR family oxidoreductase</fullName>
    </submittedName>
</protein>
<evidence type="ECO:0000313" key="2">
    <source>
        <dbReference type="EMBL" id="MTU38472.1"/>
    </source>
</evidence>
<dbReference type="EMBL" id="WNDD01000015">
    <property type="protein sequence ID" value="MTV02778.1"/>
    <property type="molecule type" value="Genomic_DNA"/>
</dbReference>
<reference evidence="4 5" key="1">
    <citation type="journal article" date="2019" name="Nat. Med.">
        <title>A library of human gut bacterial isolates paired with longitudinal multiomics data enables mechanistic microbiome research.</title>
        <authorList>
            <person name="Poyet M."/>
            <person name="Groussin M."/>
            <person name="Gibbons S.M."/>
            <person name="Avila-Pacheco J."/>
            <person name="Jiang X."/>
            <person name="Kearney S.M."/>
            <person name="Perrotta A.R."/>
            <person name="Berdy B."/>
            <person name="Zhao S."/>
            <person name="Lieberman T.D."/>
            <person name="Swanson P.K."/>
            <person name="Smith M."/>
            <person name="Roesemann S."/>
            <person name="Alexander J.E."/>
            <person name="Rich S.A."/>
            <person name="Livny J."/>
            <person name="Vlamakis H."/>
            <person name="Clish C."/>
            <person name="Bullock K."/>
            <person name="Deik A."/>
            <person name="Scott J."/>
            <person name="Pierce K.A."/>
            <person name="Xavier R.J."/>
            <person name="Alm E.J."/>
        </authorList>
    </citation>
    <scope>NUCLEOTIDE SEQUENCE [LARGE SCALE GENOMIC DNA]</scope>
    <source>
        <strain evidence="3 5">BIOML-A11</strain>
        <strain evidence="2 4">BIOML-A29</strain>
    </source>
</reference>
<evidence type="ECO:0000313" key="4">
    <source>
        <dbReference type="Proteomes" id="UP000434916"/>
    </source>
</evidence>
<dbReference type="RefSeq" id="WP_138272817.1">
    <property type="nucleotide sequence ID" value="NZ_CP081901.1"/>
</dbReference>
<dbReference type="InterPro" id="IPR002347">
    <property type="entry name" value="SDR_fam"/>
</dbReference>
<dbReference type="InterPro" id="IPR036291">
    <property type="entry name" value="NAD(P)-bd_dom_sf"/>
</dbReference>
<sequence length="257" mass="28063">MGVKHLFDITGKTALITGAGQGIGRSIALALAEHGANVVINYRSNHQLAEATLRDVLKMGTKAWLWEYDLLSDTLASDFQLLLQKLGIEVDILVLNASIQIRKKWEDVTLSEFNTQMNVNVRASLELMQCCVPHMESKGWGRIVTLGSVQQNRPSKQMIVYAASKAAQLNMVKNLAWQLGNKGITINNLAPGVIGTVRNEEVLSNEVFKTKIEKNIPLGYIGEPDDLASMALLLCSEAGRYISGADILVDGGMSLPE</sequence>
<proteinExistence type="inferred from homology"/>
<evidence type="ECO:0000256" key="1">
    <source>
        <dbReference type="ARBA" id="ARBA00006484"/>
    </source>
</evidence>
<comment type="similarity">
    <text evidence="1">Belongs to the short-chain dehydrogenases/reductases (SDR) family.</text>
</comment>
<dbReference type="InterPro" id="IPR050259">
    <property type="entry name" value="SDR"/>
</dbReference>
<gene>
    <name evidence="2" type="ORF">GMD82_02895</name>
    <name evidence="3" type="ORF">GME02_14220</name>
</gene>
<dbReference type="PRINTS" id="PR00080">
    <property type="entry name" value="SDRFAMILY"/>
</dbReference>